<evidence type="ECO:0000313" key="2">
    <source>
        <dbReference type="Proteomes" id="UP000799754"/>
    </source>
</evidence>
<evidence type="ECO:0000313" key="1">
    <source>
        <dbReference type="EMBL" id="KAF2624255.1"/>
    </source>
</evidence>
<proteinExistence type="predicted"/>
<keyword evidence="2" id="KW-1185">Reference proteome</keyword>
<accession>A0ACB6RQL7</accession>
<sequence length="434" mass="50327">MALDGSIIAAIVTGIAALLAALATAWMSGWNEHRTQARANKKALARYSVPLIIAAWDLANWFFDILDEDNYSPKRCAAYGDGWNSEFTSYLIGSYFAGVHIIREMTHFFAHITGEEAEKLKKLLWKIQDEFISMDYEGRESREMRWFEGDILAAQEHLTEVVEHKGTETTETTRELRVIGWTEFQKKYKPASELKHGDSPGLHKLFEWYEDEFQRIVYRRFRSLYSSKWSTEPNPQAYNTKRDYIINQEEGQKTELERKRLQEARGHDDVKKVDKMTLKESFEHEQKLKKLDEEEESIATEQQQYPQFNVIVPDHRVRRLQHLLMDLVEVLDAFTTMKLNRPVRKCTMRTENRVPLGPSNPLDLTPGYRIPCDCSSLDCNPKQEDFPDRQLSTKKSTNRPAGREPSKPSRDHQIESRVPPARTGVVDAEKGISQ</sequence>
<dbReference type="EMBL" id="MU006732">
    <property type="protein sequence ID" value="KAF2624255.1"/>
    <property type="molecule type" value="Genomic_DNA"/>
</dbReference>
<comment type="caution">
    <text evidence="1">The sequence shown here is derived from an EMBL/GenBank/DDBJ whole genome shotgun (WGS) entry which is preliminary data.</text>
</comment>
<gene>
    <name evidence="1" type="ORF">BU25DRAFT_164178</name>
</gene>
<protein>
    <submittedName>
        <fullName evidence="1">Uncharacterized protein</fullName>
    </submittedName>
</protein>
<dbReference type="Proteomes" id="UP000799754">
    <property type="component" value="Unassembled WGS sequence"/>
</dbReference>
<name>A0ACB6RQL7_9PLEO</name>
<organism evidence="1 2">
    <name type="scientific">Macroventuria anomochaeta</name>
    <dbReference type="NCBI Taxonomy" id="301207"/>
    <lineage>
        <taxon>Eukaryota</taxon>
        <taxon>Fungi</taxon>
        <taxon>Dikarya</taxon>
        <taxon>Ascomycota</taxon>
        <taxon>Pezizomycotina</taxon>
        <taxon>Dothideomycetes</taxon>
        <taxon>Pleosporomycetidae</taxon>
        <taxon>Pleosporales</taxon>
        <taxon>Pleosporineae</taxon>
        <taxon>Didymellaceae</taxon>
        <taxon>Macroventuria</taxon>
    </lineage>
</organism>
<reference evidence="1" key="1">
    <citation type="journal article" date="2020" name="Stud. Mycol.">
        <title>101 Dothideomycetes genomes: a test case for predicting lifestyles and emergence of pathogens.</title>
        <authorList>
            <person name="Haridas S."/>
            <person name="Albert R."/>
            <person name="Binder M."/>
            <person name="Bloem J."/>
            <person name="Labutti K."/>
            <person name="Salamov A."/>
            <person name="Andreopoulos B."/>
            <person name="Baker S."/>
            <person name="Barry K."/>
            <person name="Bills G."/>
            <person name="Bluhm B."/>
            <person name="Cannon C."/>
            <person name="Castanera R."/>
            <person name="Culley D."/>
            <person name="Daum C."/>
            <person name="Ezra D."/>
            <person name="Gonzalez J."/>
            <person name="Henrissat B."/>
            <person name="Kuo A."/>
            <person name="Liang C."/>
            <person name="Lipzen A."/>
            <person name="Lutzoni F."/>
            <person name="Magnuson J."/>
            <person name="Mondo S."/>
            <person name="Nolan M."/>
            <person name="Ohm R."/>
            <person name="Pangilinan J."/>
            <person name="Park H.-J."/>
            <person name="Ramirez L."/>
            <person name="Alfaro M."/>
            <person name="Sun H."/>
            <person name="Tritt A."/>
            <person name="Yoshinaga Y."/>
            <person name="Zwiers L.-H."/>
            <person name="Turgeon B."/>
            <person name="Goodwin S."/>
            <person name="Spatafora J."/>
            <person name="Crous P."/>
            <person name="Grigoriev I."/>
        </authorList>
    </citation>
    <scope>NUCLEOTIDE SEQUENCE</scope>
    <source>
        <strain evidence="1">CBS 525.71</strain>
    </source>
</reference>